<dbReference type="Proteomes" id="UP001060215">
    <property type="component" value="Chromosome 7"/>
</dbReference>
<organism evidence="1 2">
    <name type="scientific">Camellia lanceoleosa</name>
    <dbReference type="NCBI Taxonomy" id="1840588"/>
    <lineage>
        <taxon>Eukaryota</taxon>
        <taxon>Viridiplantae</taxon>
        <taxon>Streptophyta</taxon>
        <taxon>Embryophyta</taxon>
        <taxon>Tracheophyta</taxon>
        <taxon>Spermatophyta</taxon>
        <taxon>Magnoliopsida</taxon>
        <taxon>eudicotyledons</taxon>
        <taxon>Gunneridae</taxon>
        <taxon>Pentapetalae</taxon>
        <taxon>asterids</taxon>
        <taxon>Ericales</taxon>
        <taxon>Theaceae</taxon>
        <taxon>Camellia</taxon>
    </lineage>
</organism>
<name>A0ACC0H789_9ERIC</name>
<comment type="caution">
    <text evidence="1">The sequence shown here is derived from an EMBL/GenBank/DDBJ whole genome shotgun (WGS) entry which is preliminary data.</text>
</comment>
<protein>
    <submittedName>
        <fullName evidence="1">Disease resistance protein</fullName>
    </submittedName>
</protein>
<proteinExistence type="predicted"/>
<reference evidence="1 2" key="1">
    <citation type="journal article" date="2022" name="Plant J.">
        <title>Chromosome-level genome of Camellia lanceoleosa provides a valuable resource for understanding genome evolution and self-incompatibility.</title>
        <authorList>
            <person name="Gong W."/>
            <person name="Xiao S."/>
            <person name="Wang L."/>
            <person name="Liao Z."/>
            <person name="Chang Y."/>
            <person name="Mo W."/>
            <person name="Hu G."/>
            <person name="Li W."/>
            <person name="Zhao G."/>
            <person name="Zhu H."/>
            <person name="Hu X."/>
            <person name="Ji K."/>
            <person name="Xiang X."/>
            <person name="Song Q."/>
            <person name="Yuan D."/>
            <person name="Jin S."/>
            <person name="Zhang L."/>
        </authorList>
    </citation>
    <scope>NUCLEOTIDE SEQUENCE [LARGE SCALE GENOMIC DNA]</scope>
    <source>
        <strain evidence="1">SQ_2022a</strain>
    </source>
</reference>
<gene>
    <name evidence="1" type="ORF">LOK49_LG07G03287</name>
</gene>
<dbReference type="EMBL" id="CM045764">
    <property type="protein sequence ID" value="KAI8008794.1"/>
    <property type="molecule type" value="Genomic_DNA"/>
</dbReference>
<accession>A0ACC0H789</accession>
<evidence type="ECO:0000313" key="1">
    <source>
        <dbReference type="EMBL" id="KAI8008794.1"/>
    </source>
</evidence>
<keyword evidence="2" id="KW-1185">Reference proteome</keyword>
<sequence>MISAITSMAGGLVAVGQHLCGFIYPKIKSMIRFRSNLEKLRKEMGNLLSLGNNLKGQIEAAERSGHVAAPAVTKWLEEFENIKNEVNSIEASVESNGGKCCPTTPSCCLGCTLGVKVDKNLTGVRRLIEAANFPTGMVVENYKVKKVEHIPGPSIAGQSTASKNLMKVMDLLNNDDDGVSRIGVWGMGGVGKTTLVKNLNNQLETAAASCQPFSIIIWVTVSKELDLKRLQTQLLERLNLVVKAGESMESTASRLHERFQREKRFLLILDDVWEAIDLDYLGVPQTQPEFRMGNKVILTSRSLDVCRQMKTDVDVKVDVLNEEESWQLFTQNAGKVATLPHIEPISRKVSKECSGLPLAIIIVGASMRGKTMETLWNDALNALEMSVPSIQGIEYKVYKHLKWSYDSLFFQGIDIKSCFLYCSLYPEDFSIEVRELVHCWIAEGLVVVRKSYEDSMNRGIALVENLKDSCLLEDGIFNHTVKMHDVVRDVAIWIASSSELDGCKSFVQSGIGLNQISEAELSESLHRVSFMENKITRLPDCAIRCPKVSSLLLQGNLPLEIVPEEFLFGFPALRVLNLSETRIHTLPLSVIQLYKLEALLLQGCQNLKELPPLGTLHRLQVLNCSSTNLEALPEGMENLTDLRLLDLSDTHHFIHIPNGIISQLSHLETINMTDSFYKWSGKRSKEELGTTPIDELGCLDQLTALFINLNSSYLTFEDLSWIKRLKRFHFVIGHADEKLLVQQKYEEKRVTLCGVDFSGECYWANRLVENASNLTLDNCLNLGKIPTHLAKKCNSFIGLKSLTITDYYGEFPLARESGDDRSDLLPNLQELVLHEVWCLLSISGLAHLLKLRLSTLRKISLSRCRSLQYLVASSGTLKNLEEVTISSCRLFAELFEYASSSQSFKDLLEHASSGQSFEDFFEHATSSQTFVPSCLVPNLRIMKLKELPELATLGGQHQSWQHLEKLEVINCNQIKKLPFTTQNATAIKEIRGTSQWWNDLAWDDEDTKSGLQQYFKPY</sequence>
<evidence type="ECO:0000313" key="2">
    <source>
        <dbReference type="Proteomes" id="UP001060215"/>
    </source>
</evidence>